<reference evidence="9 10" key="1">
    <citation type="submission" date="2019-04" db="EMBL/GenBank/DDBJ databases">
        <title>Friends and foes A comparative genomics studyof 23 Aspergillus species from section Flavi.</title>
        <authorList>
            <consortium name="DOE Joint Genome Institute"/>
            <person name="Kjaerbolling I."/>
            <person name="Vesth T."/>
            <person name="Frisvad J.C."/>
            <person name="Nybo J.L."/>
            <person name="Theobald S."/>
            <person name="Kildgaard S."/>
            <person name="Isbrandt T."/>
            <person name="Kuo A."/>
            <person name="Sato A."/>
            <person name="Lyhne E.K."/>
            <person name="Kogle M.E."/>
            <person name="Wiebenga A."/>
            <person name="Kun R.S."/>
            <person name="Lubbers R.J."/>
            <person name="Makela M.R."/>
            <person name="Barry K."/>
            <person name="Chovatia M."/>
            <person name="Clum A."/>
            <person name="Daum C."/>
            <person name="Haridas S."/>
            <person name="He G."/>
            <person name="LaButti K."/>
            <person name="Lipzen A."/>
            <person name="Mondo S."/>
            <person name="Riley R."/>
            <person name="Salamov A."/>
            <person name="Simmons B.A."/>
            <person name="Magnuson J.K."/>
            <person name="Henrissat B."/>
            <person name="Mortensen U.H."/>
            <person name="Larsen T.O."/>
            <person name="Devries R.P."/>
            <person name="Grigoriev I.V."/>
            <person name="Machida M."/>
            <person name="Baker S.E."/>
            <person name="Andersen M.R."/>
        </authorList>
    </citation>
    <scope>NUCLEOTIDE SEQUENCE [LARGE SCALE GENOMIC DNA]</scope>
    <source>
        <strain evidence="9 10">CBS 763.97</strain>
    </source>
</reference>
<dbReference type="Gene3D" id="4.10.240.10">
    <property type="entry name" value="Zn(2)-C6 fungal-type DNA-binding domain"/>
    <property type="match status" value="1"/>
</dbReference>
<proteinExistence type="predicted"/>
<evidence type="ECO:0000259" key="8">
    <source>
        <dbReference type="PROSITE" id="PS50048"/>
    </source>
</evidence>
<dbReference type="PANTHER" id="PTHR31845">
    <property type="entry name" value="FINGER DOMAIN PROTEIN, PUTATIVE-RELATED"/>
    <property type="match status" value="1"/>
</dbReference>
<accession>A0A5N6ZXM7</accession>
<dbReference type="SMART" id="SM00066">
    <property type="entry name" value="GAL4"/>
    <property type="match status" value="1"/>
</dbReference>
<evidence type="ECO:0000256" key="2">
    <source>
        <dbReference type="ARBA" id="ARBA00022833"/>
    </source>
</evidence>
<evidence type="ECO:0000256" key="6">
    <source>
        <dbReference type="ARBA" id="ARBA00023242"/>
    </source>
</evidence>
<feature type="region of interest" description="Disordered" evidence="7">
    <location>
        <begin position="1"/>
        <end position="30"/>
    </location>
</feature>
<dbReference type="PROSITE" id="PS50048">
    <property type="entry name" value="ZN2_CY6_FUNGAL_2"/>
    <property type="match status" value="1"/>
</dbReference>
<dbReference type="GO" id="GO:0009893">
    <property type="term" value="P:positive regulation of metabolic process"/>
    <property type="evidence" value="ECO:0007669"/>
    <property type="project" value="UniProtKB-ARBA"/>
</dbReference>
<dbReference type="PANTHER" id="PTHR31845:SF39">
    <property type="entry name" value="TRANSCRIPTION FACTOR PBCR-RELATED"/>
    <property type="match status" value="1"/>
</dbReference>
<evidence type="ECO:0000256" key="5">
    <source>
        <dbReference type="ARBA" id="ARBA00023163"/>
    </source>
</evidence>
<dbReference type="CDD" id="cd00067">
    <property type="entry name" value="GAL4"/>
    <property type="match status" value="1"/>
</dbReference>
<protein>
    <recommendedName>
        <fullName evidence="8">Zn(2)-C6 fungal-type domain-containing protein</fullName>
    </recommendedName>
</protein>
<evidence type="ECO:0000313" key="10">
    <source>
        <dbReference type="Proteomes" id="UP000326268"/>
    </source>
</evidence>
<feature type="domain" description="Zn(2)-C6 fungal-type" evidence="8">
    <location>
        <begin position="32"/>
        <end position="62"/>
    </location>
</feature>
<dbReference type="AlphaFoldDB" id="A0A5N6ZXM7"/>
<dbReference type="EMBL" id="ML737706">
    <property type="protein sequence ID" value="KAE8362361.1"/>
    <property type="molecule type" value="Genomic_DNA"/>
</dbReference>
<dbReference type="GO" id="GO:0000976">
    <property type="term" value="F:transcription cis-regulatory region binding"/>
    <property type="evidence" value="ECO:0007669"/>
    <property type="project" value="TreeGrafter"/>
</dbReference>
<keyword evidence="10" id="KW-1185">Reference proteome</keyword>
<evidence type="ECO:0000256" key="4">
    <source>
        <dbReference type="ARBA" id="ARBA00023125"/>
    </source>
</evidence>
<keyword evidence="3" id="KW-0805">Transcription regulation</keyword>
<dbReference type="Proteomes" id="UP000326268">
    <property type="component" value="Unassembled WGS sequence"/>
</dbReference>
<evidence type="ECO:0000256" key="7">
    <source>
        <dbReference type="SAM" id="MobiDB-lite"/>
    </source>
</evidence>
<keyword evidence="4" id="KW-0238">DNA-binding</keyword>
<evidence type="ECO:0000256" key="3">
    <source>
        <dbReference type="ARBA" id="ARBA00023015"/>
    </source>
</evidence>
<feature type="compositionally biased region" description="Polar residues" evidence="7">
    <location>
        <begin position="9"/>
        <end position="30"/>
    </location>
</feature>
<sequence length="769" mass="85229">METWDSKATAETTAEQSQHGLAPGQNTNTHRACHSCHVSKVKCNQQTPGMPCLRCQRACKPCFPAEKPQKNHQQLNNRILEIQSKIDKMISSAVKQEATDNRARPSTESLPPWPTDLAPMSHVPGQPSWGPSVGTALPIPSSVSSGAVDLKTSIQSLLAKSITPYLDHATTEIIFNRYITNMASAFPAVVFPPGTTAADVRKDNPILLLAILDVASSGFCELEIQRRLRKLIVQTYVHCMLRSDQYTLGLLQALIVSATWYRSIEPLEPGEQMDIYQIGHTAANMALIMGLGDRLNNTNRESSALPGEGQADRHQSAQAELLGARRVWLGCHYICSNTSMSLRAPNVMRWTHCMDKCLEVLETSPDAFPSDRILCQHIRLQRITEEAAMQLSLKGASASLSSRAMHIQASYHLSKRQLCDWRNSIRGDGLDGKHSSLLQIDTWIRQIANFDYTGALQLSYNFSSLYINEVAFCAASENATSDAKTSSENQTSPTITIPADTFSECVETIDHIFQVFTSLDMSAIRVLPAMHLIRMIYTALILVKLHFAAITSSNEDAQLQIDRLQVSNRLHCIIQMFAGWGPLWPATKLTTVFRRIQSWFEDDDMMKRDSSWLNVWRLGPVCQHPENAQSSIDLVGSTGGSLLSSDSQDPSWMMSVESTIMDTVPLSFNSPLEFSSSGFTPTSSDQPIDYSLLPRQTSASVPGVSVGDDLGMKSNMIDTRDIDAPLDMDLELNQLTNMHFDSNNLQLPLSHDSDAAFYDSRAEDTQRND</sequence>
<dbReference type="InterPro" id="IPR001138">
    <property type="entry name" value="Zn2Cys6_DnaBD"/>
</dbReference>
<dbReference type="RefSeq" id="XP_031925442.1">
    <property type="nucleotide sequence ID" value="XM_032072940.1"/>
</dbReference>
<dbReference type="GO" id="GO:0000981">
    <property type="term" value="F:DNA-binding transcription factor activity, RNA polymerase II-specific"/>
    <property type="evidence" value="ECO:0007669"/>
    <property type="project" value="InterPro"/>
</dbReference>
<dbReference type="SUPFAM" id="SSF57701">
    <property type="entry name" value="Zn2/Cys6 DNA-binding domain"/>
    <property type="match status" value="1"/>
</dbReference>
<keyword evidence="5" id="KW-0804">Transcription</keyword>
<keyword evidence="2" id="KW-0862">Zinc</keyword>
<dbReference type="GeneID" id="43657386"/>
<gene>
    <name evidence="9" type="ORF">BDV27DRAFT_159840</name>
</gene>
<name>A0A5N6ZXM7_9EURO</name>
<organism evidence="9 10">
    <name type="scientific">Aspergillus caelatus</name>
    <dbReference type="NCBI Taxonomy" id="61420"/>
    <lineage>
        <taxon>Eukaryota</taxon>
        <taxon>Fungi</taxon>
        <taxon>Dikarya</taxon>
        <taxon>Ascomycota</taxon>
        <taxon>Pezizomycotina</taxon>
        <taxon>Eurotiomycetes</taxon>
        <taxon>Eurotiomycetidae</taxon>
        <taxon>Eurotiales</taxon>
        <taxon>Aspergillaceae</taxon>
        <taxon>Aspergillus</taxon>
        <taxon>Aspergillus subgen. Circumdati</taxon>
    </lineage>
</organism>
<keyword evidence="6" id="KW-0539">Nucleus</keyword>
<dbReference type="PROSITE" id="PS00463">
    <property type="entry name" value="ZN2_CY6_FUNGAL_1"/>
    <property type="match status" value="1"/>
</dbReference>
<dbReference type="InterPro" id="IPR051089">
    <property type="entry name" value="prtT"/>
</dbReference>
<dbReference type="OrthoDB" id="8062037at2759"/>
<evidence type="ECO:0000313" key="9">
    <source>
        <dbReference type="EMBL" id="KAE8362361.1"/>
    </source>
</evidence>
<evidence type="ECO:0000256" key="1">
    <source>
        <dbReference type="ARBA" id="ARBA00004123"/>
    </source>
</evidence>
<comment type="subcellular location">
    <subcellularLocation>
        <location evidence="1">Nucleus</location>
    </subcellularLocation>
</comment>
<dbReference type="GO" id="GO:0005634">
    <property type="term" value="C:nucleus"/>
    <property type="evidence" value="ECO:0007669"/>
    <property type="project" value="UniProtKB-SubCell"/>
</dbReference>
<dbReference type="GO" id="GO:0008270">
    <property type="term" value="F:zinc ion binding"/>
    <property type="evidence" value="ECO:0007669"/>
    <property type="project" value="InterPro"/>
</dbReference>
<dbReference type="InterPro" id="IPR036864">
    <property type="entry name" value="Zn2-C6_fun-type_DNA-bd_sf"/>
</dbReference>